<accession>A0A2H0KSR0</accession>
<proteinExistence type="predicted"/>
<protein>
    <recommendedName>
        <fullName evidence="1">Nudix hydrolase domain-containing protein</fullName>
    </recommendedName>
</protein>
<reference evidence="2 3" key="1">
    <citation type="submission" date="2017-09" db="EMBL/GenBank/DDBJ databases">
        <title>Depth-based differentiation of microbial function through sediment-hosted aquifers and enrichment of novel symbionts in the deep terrestrial subsurface.</title>
        <authorList>
            <person name="Probst A.J."/>
            <person name="Ladd B."/>
            <person name="Jarett J.K."/>
            <person name="Geller-Mcgrath D.E."/>
            <person name="Sieber C.M."/>
            <person name="Emerson J.B."/>
            <person name="Anantharaman K."/>
            <person name="Thomas B.C."/>
            <person name="Malmstrom R."/>
            <person name="Stieglmeier M."/>
            <person name="Klingl A."/>
            <person name="Woyke T."/>
            <person name="Ryan C.M."/>
            <person name="Banfield J.F."/>
        </authorList>
    </citation>
    <scope>NUCLEOTIDE SEQUENCE [LARGE SCALE GENOMIC DNA]</scope>
    <source>
        <strain evidence="2">CG11_big_fil_rev_8_21_14_0_20_44_10</strain>
    </source>
</reference>
<dbReference type="AlphaFoldDB" id="A0A2H0KSR0"/>
<dbReference type="InterPro" id="IPR000086">
    <property type="entry name" value="NUDIX_hydrolase_dom"/>
</dbReference>
<gene>
    <name evidence="2" type="ORF">COV85_02085</name>
</gene>
<dbReference type="Gene3D" id="3.90.79.10">
    <property type="entry name" value="Nucleoside Triphosphate Pyrophosphohydrolase"/>
    <property type="match status" value="1"/>
</dbReference>
<dbReference type="InterPro" id="IPR015797">
    <property type="entry name" value="NUDIX_hydrolase-like_dom_sf"/>
</dbReference>
<comment type="caution">
    <text evidence="2">The sequence shown here is derived from an EMBL/GenBank/DDBJ whole genome shotgun (WGS) entry which is preliminary data.</text>
</comment>
<dbReference type="Proteomes" id="UP000231550">
    <property type="component" value="Unassembled WGS sequence"/>
</dbReference>
<evidence type="ECO:0000259" key="1">
    <source>
        <dbReference type="PROSITE" id="PS51462"/>
    </source>
</evidence>
<organism evidence="2 3">
    <name type="scientific">Candidatus Portnoybacteria bacterium CG11_big_fil_rev_8_21_14_0_20_44_10</name>
    <dbReference type="NCBI Taxonomy" id="1974818"/>
    <lineage>
        <taxon>Bacteria</taxon>
        <taxon>Candidatus Portnoyibacteriota</taxon>
    </lineage>
</organism>
<dbReference type="PROSITE" id="PS51462">
    <property type="entry name" value="NUDIX"/>
    <property type="match status" value="1"/>
</dbReference>
<dbReference type="Pfam" id="PF00293">
    <property type="entry name" value="NUDIX"/>
    <property type="match status" value="1"/>
</dbReference>
<evidence type="ECO:0000313" key="2">
    <source>
        <dbReference type="EMBL" id="PIQ74454.1"/>
    </source>
</evidence>
<feature type="domain" description="Nudix hydrolase" evidence="1">
    <location>
        <begin position="4"/>
        <end position="159"/>
    </location>
</feature>
<sequence>MDRELHRIVSTCIIVKDGKYLILKRSPHKKVYPGKWTVPGGGLEVDDYINTPKTTKDAWYFALEKSLRREVKEETGLEVGDLKYLLDLTFIRPDDIPVITFSFWAEYEPQKGSLGNNQEQSGEVELDEDNVEYFWGTLEELKEYDLIEGIYDEIEMVDNLIGGKTINEE</sequence>
<name>A0A2H0KSR0_9BACT</name>
<dbReference type="SUPFAM" id="SSF55811">
    <property type="entry name" value="Nudix"/>
    <property type="match status" value="1"/>
</dbReference>
<dbReference type="EMBL" id="PCVN01000051">
    <property type="protein sequence ID" value="PIQ74454.1"/>
    <property type="molecule type" value="Genomic_DNA"/>
</dbReference>
<evidence type="ECO:0000313" key="3">
    <source>
        <dbReference type="Proteomes" id="UP000231550"/>
    </source>
</evidence>